<keyword evidence="2" id="KW-0812">Transmembrane</keyword>
<feature type="region of interest" description="Disordered" evidence="1">
    <location>
        <begin position="104"/>
        <end position="188"/>
    </location>
</feature>
<keyword evidence="2" id="KW-1133">Transmembrane helix</keyword>
<dbReference type="Gene3D" id="2.130.10.10">
    <property type="entry name" value="YVTN repeat-like/Quinoprotein amine dehydrogenase"/>
    <property type="match status" value="1"/>
</dbReference>
<dbReference type="Proteomes" id="UP000007113">
    <property type="component" value="Chromosome"/>
</dbReference>
<dbReference type="HOGENOM" id="CLU_709329_0_0_0"/>
<evidence type="ECO:0000313" key="3">
    <source>
        <dbReference type="EMBL" id="AEU34628.1"/>
    </source>
</evidence>
<evidence type="ECO:0000256" key="1">
    <source>
        <dbReference type="SAM" id="MobiDB-lite"/>
    </source>
</evidence>
<name>G8P0M0_GRAMM</name>
<dbReference type="SUPFAM" id="SSF110296">
    <property type="entry name" value="Oligoxyloglucan reducing end-specific cellobiohydrolase"/>
    <property type="match status" value="1"/>
</dbReference>
<sequence>MNDLLQPGQHLEADQLNAFLEGVLPEHERLESLAHLSECSHCRQIVFLARQTQQAEEPAPAKAVRTWREWFRFSPMSMLSAATIVVACALIVTVSLHLYRTAQTPTTTENAKVEPAPNLPPVAPPAEGAPPAPRRASPKTAPVSPTAAAPEAVAPTPSGKAEDAISSFSKRRSATTEPAISPQTTKPTAMNDFVAASAGAVANDETRGTGMLLRNRAAAPLQPAKAAANLAAKSNPTAVAPAPALPAKISAESTTTETLPIEARTTVQATNQTIEVSAAPNIPVYSLNEVVDTVHALPSNLPSAASASNGRRMLAADTAGALFVSKNGGKHWKSVKPQWQGKVMLLALSPQALEQPVVQKQKVQTAGFQLTTDAGVVWVSGDGVHWQQK</sequence>
<feature type="compositionally biased region" description="Pro residues" evidence="1">
    <location>
        <begin position="117"/>
        <end position="133"/>
    </location>
</feature>
<feature type="compositionally biased region" description="Low complexity" evidence="1">
    <location>
        <begin position="134"/>
        <end position="158"/>
    </location>
</feature>
<dbReference type="RefSeq" id="WP_014263512.1">
    <property type="nucleotide sequence ID" value="NC_016631.1"/>
</dbReference>
<reference evidence="3 4" key="1">
    <citation type="submission" date="2011-11" db="EMBL/GenBank/DDBJ databases">
        <title>Complete sequence of Granulicella mallensis MP5ACTX8.</title>
        <authorList>
            <consortium name="US DOE Joint Genome Institute"/>
            <person name="Lucas S."/>
            <person name="Copeland A."/>
            <person name="Lapidus A."/>
            <person name="Cheng J.-F."/>
            <person name="Goodwin L."/>
            <person name="Pitluck S."/>
            <person name="Peters L."/>
            <person name="Lu M."/>
            <person name="Detter J.C."/>
            <person name="Han C."/>
            <person name="Tapia R."/>
            <person name="Land M."/>
            <person name="Hauser L."/>
            <person name="Kyrpides N."/>
            <person name="Ivanova N."/>
            <person name="Mikhailova N."/>
            <person name="Pagani I."/>
            <person name="Rawat S."/>
            <person name="Mannisto M."/>
            <person name="Haggblom M."/>
            <person name="Woyke T."/>
        </authorList>
    </citation>
    <scope>NUCLEOTIDE SEQUENCE [LARGE SCALE GENOMIC DNA]</scope>
    <source>
        <strain evidence="4">ATCC BAA-1857 / DSM 23137 / MP5ACTX8</strain>
    </source>
</reference>
<dbReference type="OrthoDB" id="123551at2"/>
<dbReference type="AlphaFoldDB" id="G8P0M0"/>
<feature type="transmembrane region" description="Helical" evidence="2">
    <location>
        <begin position="78"/>
        <end position="99"/>
    </location>
</feature>
<organism evidence="3 4">
    <name type="scientific">Granulicella mallensis (strain ATCC BAA-1857 / DSM 23137 / MP5ACTX8)</name>
    <dbReference type="NCBI Taxonomy" id="682795"/>
    <lineage>
        <taxon>Bacteria</taxon>
        <taxon>Pseudomonadati</taxon>
        <taxon>Acidobacteriota</taxon>
        <taxon>Terriglobia</taxon>
        <taxon>Terriglobales</taxon>
        <taxon>Acidobacteriaceae</taxon>
        <taxon>Granulicella</taxon>
    </lineage>
</organism>
<keyword evidence="4" id="KW-1185">Reference proteome</keyword>
<protein>
    <recommendedName>
        <fullName evidence="5">Zinc-finger domain-containing protein</fullName>
    </recommendedName>
</protein>
<accession>G8P0M0</accession>
<feature type="compositionally biased region" description="Polar residues" evidence="1">
    <location>
        <begin position="175"/>
        <end position="188"/>
    </location>
</feature>
<proteinExistence type="predicted"/>
<keyword evidence="2" id="KW-0472">Membrane</keyword>
<evidence type="ECO:0000256" key="2">
    <source>
        <dbReference type="SAM" id="Phobius"/>
    </source>
</evidence>
<evidence type="ECO:0008006" key="5">
    <source>
        <dbReference type="Google" id="ProtNLM"/>
    </source>
</evidence>
<dbReference type="STRING" id="682795.AciX8_0271"/>
<gene>
    <name evidence="3" type="ordered locus">AciX8_0271</name>
</gene>
<dbReference type="KEGG" id="gma:AciX8_0271"/>
<dbReference type="EMBL" id="CP003130">
    <property type="protein sequence ID" value="AEU34628.1"/>
    <property type="molecule type" value="Genomic_DNA"/>
</dbReference>
<evidence type="ECO:0000313" key="4">
    <source>
        <dbReference type="Proteomes" id="UP000007113"/>
    </source>
</evidence>
<dbReference type="InterPro" id="IPR015943">
    <property type="entry name" value="WD40/YVTN_repeat-like_dom_sf"/>
</dbReference>